<evidence type="ECO:0000256" key="1">
    <source>
        <dbReference type="ARBA" id="ARBA00001933"/>
    </source>
</evidence>
<dbReference type="InterPro" id="IPR049943">
    <property type="entry name" value="Ser_HO-MeTrfase-like"/>
</dbReference>
<dbReference type="Gene3D" id="3.40.225.10">
    <property type="entry name" value="Class II aldolase/adducin N-terminal domain"/>
    <property type="match status" value="1"/>
</dbReference>
<gene>
    <name evidence="5" type="primary">flFT1</name>
</gene>
<accession>W0W903</accession>
<dbReference type="Gene3D" id="3.40.640.10">
    <property type="entry name" value="Type I PLP-dependent aspartate aminotransferase-like (Major domain)"/>
    <property type="match status" value="1"/>
</dbReference>
<dbReference type="SUPFAM" id="SSF53383">
    <property type="entry name" value="PLP-dependent transferases"/>
    <property type="match status" value="1"/>
</dbReference>
<dbReference type="InterPro" id="IPR001303">
    <property type="entry name" value="Aldolase_II/adducin_N"/>
</dbReference>
<dbReference type="InterPro" id="IPR015421">
    <property type="entry name" value="PyrdxlP-dep_Trfase_major"/>
</dbReference>
<feature type="domain" description="Class II aldolase/adducin N-terminal" evidence="4">
    <location>
        <begin position="463"/>
        <end position="625"/>
    </location>
</feature>
<dbReference type="GO" id="GO:0004372">
    <property type="term" value="F:glycine hydroxymethyltransferase activity"/>
    <property type="evidence" value="ECO:0007669"/>
    <property type="project" value="TreeGrafter"/>
</dbReference>
<dbReference type="GO" id="GO:0005737">
    <property type="term" value="C:cytoplasm"/>
    <property type="evidence" value="ECO:0007669"/>
    <property type="project" value="TreeGrafter"/>
</dbReference>
<dbReference type="SMART" id="SM01007">
    <property type="entry name" value="Aldolase_II"/>
    <property type="match status" value="1"/>
</dbReference>
<dbReference type="GO" id="GO:0046653">
    <property type="term" value="P:tetrahydrofolate metabolic process"/>
    <property type="evidence" value="ECO:0007669"/>
    <property type="project" value="TreeGrafter"/>
</dbReference>
<dbReference type="InterPro" id="IPR039429">
    <property type="entry name" value="SHMT-like_dom"/>
</dbReference>
<evidence type="ECO:0000256" key="3">
    <source>
        <dbReference type="ARBA" id="ARBA00022898"/>
    </source>
</evidence>
<dbReference type="InterPro" id="IPR015424">
    <property type="entry name" value="PyrdxlP-dep_Trfase"/>
</dbReference>
<dbReference type="PANTHER" id="PTHR11680">
    <property type="entry name" value="SERINE HYDROXYMETHYLTRANSFERASE"/>
    <property type="match status" value="1"/>
</dbReference>
<evidence type="ECO:0000313" key="5">
    <source>
        <dbReference type="EMBL" id="CDH39445.1"/>
    </source>
</evidence>
<dbReference type="AlphaFoldDB" id="W0W903"/>
<reference evidence="5" key="1">
    <citation type="journal article" date="2014" name="ChemBioChem">
        <title>Identification of fluorinases from Streptomyces sp MA37, Norcardia brasiliensis, and Actinoplanes sp N902-109 by genome mining.</title>
        <authorList>
            <person name="Deng H."/>
            <person name="Ma L."/>
            <person name="Bandaranayaka N."/>
            <person name="Qin Z."/>
            <person name="Mann G."/>
            <person name="Kyeremeh K."/>
            <person name="Yu Y."/>
            <person name="Shepherd T."/>
            <person name="Naismith J.H."/>
            <person name="O'Hagan D."/>
        </authorList>
    </citation>
    <scope>NUCLEOTIDE SEQUENCE</scope>
    <source>
        <strain evidence="5">MA37</strain>
    </source>
</reference>
<dbReference type="SUPFAM" id="SSF53639">
    <property type="entry name" value="AraD/HMP-PK domain-like"/>
    <property type="match status" value="1"/>
</dbReference>
<sequence>MPPEAVTGTPLSIQAIRELVAAEEKEQSEVLHLTANETVLSPLAQQVLSSPLSERYLLEHLDMRESSPARLNNLLLRGLDRISTIEQSATDVCHRLFGSRYAEFRCLSGLHAMQTTFAALSEPGDTVMRVATKDGGHFLTELICRSFGRRSCTYVYDENMSVDIDRTREVIERERPSLLYVDAMNYLFPFPLADLKEIAGDAPLVFDASHTLGLIAGGQFQDPLHEGADILQANTHKTLFGPQKGIVLGTDRTLMENVGYTLSSGMVSSQHTAPTIALFVALHEMWYDGRAYAARVVANARFLAEELYARGVPVLAADRGFTANHMFFVDTRSVGSGPAVLDRLVRANISANRVVAFNHRDTLRFGVQEVTRRGLDRAGLTEVADLLAPLILGEEEPERIRPRIVELVGRHREILYTGTDDEAPARESVTLSAPPAAEPAARPRWIGVHLDPAAARPPGSLFAQAHALGVLAGGFPHQIDSAGNISCTDADDRHFVTASGVYIKDLAPADFTEITGRDGWTLRCRGDGPPSAEAYMHHLLRERTGAAYIVHNHCIIDRELEEEGDVLVLPPQEYGSVALAEAVAEGAAKSRVLYVRRHGLVFWATGYEECRDLVERLARRAVRRR</sequence>
<keyword evidence="3" id="KW-0663">Pyridoxal phosphate</keyword>
<proteinExistence type="inferred from homology"/>
<dbReference type="NCBIfam" id="TIGR04506">
    <property type="entry name" value="F_threo_transal"/>
    <property type="match status" value="1"/>
</dbReference>
<dbReference type="Pfam" id="PF00464">
    <property type="entry name" value="SHMT"/>
    <property type="match status" value="1"/>
</dbReference>
<dbReference type="Gene3D" id="3.90.1150.10">
    <property type="entry name" value="Aspartate Aminotransferase, domain 1"/>
    <property type="match status" value="1"/>
</dbReference>
<dbReference type="InterPro" id="IPR036409">
    <property type="entry name" value="Aldolase_II/adducin_N_sf"/>
</dbReference>
<dbReference type="GO" id="GO:0033806">
    <property type="term" value="F:fluorothreonine transaldolase activity"/>
    <property type="evidence" value="ECO:0007669"/>
    <property type="project" value="InterPro"/>
</dbReference>
<comment type="cofactor">
    <cofactor evidence="1">
        <name>pyridoxal 5'-phosphate</name>
        <dbReference type="ChEBI" id="CHEBI:597326"/>
    </cofactor>
</comment>
<organism evidence="5">
    <name type="scientific">Streptomyces sp. MA37</name>
    <dbReference type="NCBI Taxonomy" id="1400207"/>
    <lineage>
        <taxon>Bacteria</taxon>
        <taxon>Bacillati</taxon>
        <taxon>Actinomycetota</taxon>
        <taxon>Actinomycetes</taxon>
        <taxon>Kitasatosporales</taxon>
        <taxon>Streptomycetaceae</taxon>
        <taxon>Streptomyces</taxon>
    </lineage>
</organism>
<protein>
    <submittedName>
        <fullName evidence="5">Fluorothreonine transaldolase</fullName>
    </submittedName>
</protein>
<evidence type="ECO:0000259" key="4">
    <source>
        <dbReference type="SMART" id="SM01007"/>
    </source>
</evidence>
<dbReference type="InterPro" id="IPR015422">
    <property type="entry name" value="PyrdxlP-dep_Trfase_small"/>
</dbReference>
<dbReference type="InterPro" id="IPR030979">
    <property type="entry name" value="F_threo_transal"/>
</dbReference>
<name>W0W903_9ACTN</name>
<comment type="similarity">
    <text evidence="2">Belongs to the SHMT family.</text>
</comment>
<dbReference type="GO" id="GO:0019264">
    <property type="term" value="P:glycine biosynthetic process from serine"/>
    <property type="evidence" value="ECO:0007669"/>
    <property type="project" value="TreeGrafter"/>
</dbReference>
<dbReference type="PANTHER" id="PTHR11680:SF35">
    <property type="entry name" value="SERINE HYDROXYMETHYLTRANSFERASE 1"/>
    <property type="match status" value="1"/>
</dbReference>
<dbReference type="Pfam" id="PF00596">
    <property type="entry name" value="Aldolase_II"/>
    <property type="match status" value="1"/>
</dbReference>
<evidence type="ECO:0000256" key="2">
    <source>
        <dbReference type="ARBA" id="ARBA00006376"/>
    </source>
</evidence>
<dbReference type="GO" id="GO:0030170">
    <property type="term" value="F:pyridoxal phosphate binding"/>
    <property type="evidence" value="ECO:0007669"/>
    <property type="project" value="TreeGrafter"/>
</dbReference>
<dbReference type="EMBL" id="HG428740">
    <property type="protein sequence ID" value="CDH39445.1"/>
    <property type="molecule type" value="Genomic_DNA"/>
</dbReference>